<comment type="caution">
    <text evidence="7">The sequence shown here is derived from an EMBL/GenBank/DDBJ whole genome shotgun (WGS) entry which is preliminary data.</text>
</comment>
<keyword evidence="3 5" id="KW-0238">DNA-binding</keyword>
<dbReference type="PANTHER" id="PTHR30055:SF175">
    <property type="entry name" value="HTH-TYPE TRANSCRIPTIONAL REPRESSOR KSTR2"/>
    <property type="match status" value="1"/>
</dbReference>
<dbReference type="GO" id="GO:0003700">
    <property type="term" value="F:DNA-binding transcription factor activity"/>
    <property type="evidence" value="ECO:0007669"/>
    <property type="project" value="TreeGrafter"/>
</dbReference>
<dbReference type="RefSeq" id="WP_053493006.1">
    <property type="nucleotide sequence ID" value="NZ_LIUT01000001.1"/>
</dbReference>
<reference evidence="8" key="1">
    <citation type="submission" date="2015-08" db="EMBL/GenBank/DDBJ databases">
        <title>Genome sequencing project for genomic taxonomy and phylogenomics of Bacillus-like bacteria.</title>
        <authorList>
            <person name="Liu B."/>
            <person name="Wang J."/>
            <person name="Zhu Y."/>
            <person name="Liu G."/>
            <person name="Chen Q."/>
            <person name="Chen Z."/>
            <person name="Lan J."/>
            <person name="Che J."/>
            <person name="Ge C."/>
            <person name="Shi H."/>
            <person name="Pan Z."/>
            <person name="Liu X."/>
        </authorList>
    </citation>
    <scope>NUCLEOTIDE SEQUENCE [LARGE SCALE GENOMIC DNA]</scope>
    <source>
        <strain evidence="8">FJAT-22460</strain>
    </source>
</reference>
<dbReference type="PANTHER" id="PTHR30055">
    <property type="entry name" value="HTH-TYPE TRANSCRIPTIONAL REGULATOR RUTR"/>
    <property type="match status" value="1"/>
</dbReference>
<accession>A0A0M1P5S4</accession>
<dbReference type="PATRIC" id="fig|1705565.3.peg.4264"/>
<evidence type="ECO:0000313" key="7">
    <source>
        <dbReference type="EMBL" id="KOR89660.1"/>
    </source>
</evidence>
<dbReference type="Proteomes" id="UP000036932">
    <property type="component" value="Unassembled WGS sequence"/>
</dbReference>
<dbReference type="PROSITE" id="PS50977">
    <property type="entry name" value="HTH_TETR_2"/>
    <property type="match status" value="1"/>
</dbReference>
<feature type="DNA-binding region" description="H-T-H motif" evidence="5">
    <location>
        <begin position="43"/>
        <end position="62"/>
    </location>
</feature>
<proteinExistence type="predicted"/>
<keyword evidence="8" id="KW-1185">Reference proteome</keyword>
<keyword evidence="4" id="KW-0804">Transcription</keyword>
<dbReference type="PROSITE" id="PS01081">
    <property type="entry name" value="HTH_TETR_1"/>
    <property type="match status" value="1"/>
</dbReference>
<evidence type="ECO:0000259" key="6">
    <source>
        <dbReference type="PROSITE" id="PS50977"/>
    </source>
</evidence>
<name>A0A0M1P5S4_9BACL</name>
<dbReference type="Pfam" id="PF00440">
    <property type="entry name" value="TetR_N"/>
    <property type="match status" value="1"/>
</dbReference>
<dbReference type="InterPro" id="IPR001647">
    <property type="entry name" value="HTH_TetR"/>
</dbReference>
<evidence type="ECO:0000256" key="1">
    <source>
        <dbReference type="ARBA" id="ARBA00022491"/>
    </source>
</evidence>
<dbReference type="SUPFAM" id="SSF46689">
    <property type="entry name" value="Homeodomain-like"/>
    <property type="match status" value="1"/>
</dbReference>
<evidence type="ECO:0000256" key="4">
    <source>
        <dbReference type="ARBA" id="ARBA00023163"/>
    </source>
</evidence>
<dbReference type="EMBL" id="LIUT01000001">
    <property type="protein sequence ID" value="KOR89660.1"/>
    <property type="molecule type" value="Genomic_DNA"/>
</dbReference>
<dbReference type="PRINTS" id="PR00455">
    <property type="entry name" value="HTHTETR"/>
</dbReference>
<dbReference type="AlphaFoldDB" id="A0A0M1P5S4"/>
<dbReference type="SUPFAM" id="SSF48498">
    <property type="entry name" value="Tetracyclin repressor-like, C-terminal domain"/>
    <property type="match status" value="1"/>
</dbReference>
<feature type="domain" description="HTH tetR-type" evidence="6">
    <location>
        <begin position="20"/>
        <end position="80"/>
    </location>
</feature>
<dbReference type="Pfam" id="PF17932">
    <property type="entry name" value="TetR_C_24"/>
    <property type="match status" value="1"/>
</dbReference>
<gene>
    <name evidence="7" type="ORF">AM231_11300</name>
</gene>
<sequence>MTKIRNPRNPGRPKAEADQAPIQETILWTASMLFMENGYESVSLQQIAKACQVTKASIYYHFTSKPELFKIAVTTILNKAYASTRRFLEEAETLEAGLIKVAEAKIARPHAEMETMMREAEPFLSQEQMAAIREAEQRIHEVLAEYISQAMQSGELRTGNAMLMAQAFSAMLMLGNREDTRSGYDSARDMGAEIVDLFLHGALKLPK</sequence>
<dbReference type="InterPro" id="IPR050109">
    <property type="entry name" value="HTH-type_TetR-like_transc_reg"/>
</dbReference>
<dbReference type="InterPro" id="IPR036271">
    <property type="entry name" value="Tet_transcr_reg_TetR-rel_C_sf"/>
</dbReference>
<dbReference type="GO" id="GO:0000976">
    <property type="term" value="F:transcription cis-regulatory region binding"/>
    <property type="evidence" value="ECO:0007669"/>
    <property type="project" value="TreeGrafter"/>
</dbReference>
<dbReference type="Gene3D" id="1.10.357.10">
    <property type="entry name" value="Tetracycline Repressor, domain 2"/>
    <property type="match status" value="1"/>
</dbReference>
<dbReference type="InterPro" id="IPR041490">
    <property type="entry name" value="KstR2_TetR_C"/>
</dbReference>
<keyword evidence="1" id="KW-0678">Repressor</keyword>
<dbReference type="InterPro" id="IPR023772">
    <property type="entry name" value="DNA-bd_HTH_TetR-type_CS"/>
</dbReference>
<evidence type="ECO:0000313" key="8">
    <source>
        <dbReference type="Proteomes" id="UP000036932"/>
    </source>
</evidence>
<keyword evidence="2" id="KW-0805">Transcription regulation</keyword>
<dbReference type="Gene3D" id="1.10.10.60">
    <property type="entry name" value="Homeodomain-like"/>
    <property type="match status" value="1"/>
</dbReference>
<evidence type="ECO:0000256" key="5">
    <source>
        <dbReference type="PROSITE-ProRule" id="PRU00335"/>
    </source>
</evidence>
<dbReference type="InterPro" id="IPR009057">
    <property type="entry name" value="Homeodomain-like_sf"/>
</dbReference>
<protein>
    <submittedName>
        <fullName evidence="7">TetR family transcriptional regulator</fullName>
    </submittedName>
</protein>
<evidence type="ECO:0000256" key="2">
    <source>
        <dbReference type="ARBA" id="ARBA00023015"/>
    </source>
</evidence>
<dbReference type="OrthoDB" id="2732116at2"/>
<organism evidence="7 8">
    <name type="scientific">Paenibacillus solani</name>
    <dbReference type="NCBI Taxonomy" id="1705565"/>
    <lineage>
        <taxon>Bacteria</taxon>
        <taxon>Bacillati</taxon>
        <taxon>Bacillota</taxon>
        <taxon>Bacilli</taxon>
        <taxon>Bacillales</taxon>
        <taxon>Paenibacillaceae</taxon>
        <taxon>Paenibacillus</taxon>
    </lineage>
</organism>
<evidence type="ECO:0000256" key="3">
    <source>
        <dbReference type="ARBA" id="ARBA00023125"/>
    </source>
</evidence>